<proteinExistence type="predicted"/>
<evidence type="ECO:0000313" key="2">
    <source>
        <dbReference type="Proteomes" id="UP000887578"/>
    </source>
</evidence>
<keyword evidence="2" id="KW-1185">Reference proteome</keyword>
<dbReference type="AlphaFoldDB" id="A0A914QW55"/>
<dbReference type="Gene3D" id="3.90.190.10">
    <property type="entry name" value="Protein tyrosine phosphatase superfamily"/>
    <property type="match status" value="1"/>
</dbReference>
<reference evidence="3" key="1">
    <citation type="submission" date="2022-11" db="UniProtKB">
        <authorList>
            <consortium name="WormBaseParasite"/>
        </authorList>
    </citation>
    <scope>IDENTIFICATION</scope>
</reference>
<dbReference type="InterPro" id="IPR052782">
    <property type="entry name" value="Oocyte-zygote_transition_reg"/>
</dbReference>
<feature type="domain" description="Tyrosine-protein phosphatase" evidence="1">
    <location>
        <begin position="29"/>
        <end position="237"/>
    </location>
</feature>
<sequence length="237" mass="27316">MAVRAKHHITISTQDQFINDITTKPGGELTREWNQIQSPQKYPSVAFEQEEKRASKYPDHLRKNRYRSIELNDFQRILMGANGYFRGNYASVIDFRKVVLQEKCAVTVALCNTYEEAIEGGKSVMKEKSAQYYPVERTTPLLLGEFQVLLKKVTETVYTVNKDEREIIAVSRFEIRETQKTGLRRSGKLLHYVIHVNYELWSDLGVPKLTQPIIDIYNEFVEPSIAKNCPVAIHCSA</sequence>
<evidence type="ECO:0000313" key="3">
    <source>
        <dbReference type="WBParaSite" id="PDA_v2.g8298.t1"/>
    </source>
</evidence>
<evidence type="ECO:0000259" key="1">
    <source>
        <dbReference type="PROSITE" id="PS50055"/>
    </source>
</evidence>
<dbReference type="WBParaSite" id="PDA_v2.g8298.t1">
    <property type="protein sequence ID" value="PDA_v2.g8298.t1"/>
    <property type="gene ID" value="PDA_v2.g8298"/>
</dbReference>
<dbReference type="SUPFAM" id="SSF52799">
    <property type="entry name" value="(Phosphotyrosine protein) phosphatases II"/>
    <property type="match status" value="1"/>
</dbReference>
<dbReference type="Pfam" id="PF00102">
    <property type="entry name" value="Y_phosphatase"/>
    <property type="match status" value="1"/>
</dbReference>
<protein>
    <submittedName>
        <fullName evidence="3">Tyrosine-protein phosphatase domain-containing protein</fullName>
    </submittedName>
</protein>
<name>A0A914QW55_9BILA</name>
<dbReference type="InterPro" id="IPR000242">
    <property type="entry name" value="PTP_cat"/>
</dbReference>
<accession>A0A914QW55</accession>
<dbReference type="PANTHER" id="PTHR46163">
    <property type="entry name" value="TYROSINE-PROTEIN PHOSPHATASE-RELATED"/>
    <property type="match status" value="1"/>
</dbReference>
<dbReference type="PROSITE" id="PS50055">
    <property type="entry name" value="TYR_PHOSPHATASE_PTP"/>
    <property type="match status" value="1"/>
</dbReference>
<dbReference type="SMART" id="SM00194">
    <property type="entry name" value="PTPc"/>
    <property type="match status" value="1"/>
</dbReference>
<organism evidence="2 3">
    <name type="scientific">Panagrolaimus davidi</name>
    <dbReference type="NCBI Taxonomy" id="227884"/>
    <lineage>
        <taxon>Eukaryota</taxon>
        <taxon>Metazoa</taxon>
        <taxon>Ecdysozoa</taxon>
        <taxon>Nematoda</taxon>
        <taxon>Chromadorea</taxon>
        <taxon>Rhabditida</taxon>
        <taxon>Tylenchina</taxon>
        <taxon>Panagrolaimomorpha</taxon>
        <taxon>Panagrolaimoidea</taxon>
        <taxon>Panagrolaimidae</taxon>
        <taxon>Panagrolaimus</taxon>
    </lineage>
</organism>
<dbReference type="InterPro" id="IPR029021">
    <property type="entry name" value="Prot-tyrosine_phosphatase-like"/>
</dbReference>
<dbReference type="GO" id="GO:0004725">
    <property type="term" value="F:protein tyrosine phosphatase activity"/>
    <property type="evidence" value="ECO:0007669"/>
    <property type="project" value="InterPro"/>
</dbReference>
<dbReference type="Proteomes" id="UP000887578">
    <property type="component" value="Unplaced"/>
</dbReference>